<dbReference type="GO" id="GO:0006869">
    <property type="term" value="P:lipid transport"/>
    <property type="evidence" value="ECO:0007669"/>
    <property type="project" value="UniProtKB-KW"/>
</dbReference>
<dbReference type="Proteomes" id="UP001300502">
    <property type="component" value="Unassembled WGS sequence"/>
</dbReference>
<comment type="caution">
    <text evidence="6">The sequence shown here is derived from an EMBL/GenBank/DDBJ whole genome shotgun (WGS) entry which is preliminary data.</text>
</comment>
<dbReference type="InterPro" id="IPR009060">
    <property type="entry name" value="UBA-like_sf"/>
</dbReference>
<feature type="compositionally biased region" description="Polar residues" evidence="4">
    <location>
        <begin position="3609"/>
        <end position="3620"/>
    </location>
</feature>
<dbReference type="Pfam" id="PF12624">
    <property type="entry name" value="VPS13_N"/>
    <property type="match status" value="1"/>
</dbReference>
<comment type="similarity">
    <text evidence="1">Belongs to the VPS13 family.</text>
</comment>
<dbReference type="GO" id="GO:0006623">
    <property type="term" value="P:protein targeting to vacuole"/>
    <property type="evidence" value="ECO:0007669"/>
    <property type="project" value="TreeGrafter"/>
</dbReference>
<accession>A0AAV9IB34</accession>
<keyword evidence="3" id="KW-0445">Lipid transport</keyword>
<evidence type="ECO:0000256" key="1">
    <source>
        <dbReference type="ARBA" id="ARBA00006545"/>
    </source>
</evidence>
<reference evidence="6 7" key="1">
    <citation type="submission" date="2022-07" db="EMBL/GenBank/DDBJ databases">
        <title>Genome-wide signatures of adaptation to extreme environments.</title>
        <authorList>
            <person name="Cho C.H."/>
            <person name="Yoon H.S."/>
        </authorList>
    </citation>
    <scope>NUCLEOTIDE SEQUENCE [LARGE SCALE GENOMIC DNA]</scope>
    <source>
        <strain evidence="6 7">108.79 E11</strain>
    </source>
</reference>
<dbReference type="Pfam" id="PF25036">
    <property type="entry name" value="VPS13_VAB"/>
    <property type="match status" value="1"/>
</dbReference>
<gene>
    <name evidence="6" type="ORF">GAYE_SCF03G2365</name>
</gene>
<feature type="region of interest" description="Disordered" evidence="4">
    <location>
        <begin position="2761"/>
        <end position="2783"/>
    </location>
</feature>
<dbReference type="Gene3D" id="1.10.8.10">
    <property type="entry name" value="DNA helicase RuvA subunit, C-terminal domain"/>
    <property type="match status" value="1"/>
</dbReference>
<evidence type="ECO:0000256" key="3">
    <source>
        <dbReference type="ARBA" id="ARBA00023055"/>
    </source>
</evidence>
<dbReference type="InterPro" id="IPR026847">
    <property type="entry name" value="VPS13"/>
</dbReference>
<dbReference type="InterPro" id="IPR026854">
    <property type="entry name" value="VPS13_N"/>
</dbReference>
<evidence type="ECO:0000256" key="2">
    <source>
        <dbReference type="ARBA" id="ARBA00022448"/>
    </source>
</evidence>
<dbReference type="SMART" id="SM00165">
    <property type="entry name" value="UBA"/>
    <property type="match status" value="1"/>
</dbReference>
<keyword evidence="2" id="KW-0813">Transport</keyword>
<dbReference type="SUPFAM" id="SSF46934">
    <property type="entry name" value="UBA-like"/>
    <property type="match status" value="1"/>
</dbReference>
<name>A0AAV9IB34_9RHOD</name>
<dbReference type="InterPro" id="IPR009543">
    <property type="entry name" value="VPS13_VAB"/>
</dbReference>
<proteinExistence type="inferred from homology"/>
<sequence length="3665" mass="413426">MLETLVADLLSRFLGQYIEGLETKNVTLGLWSGKLCLRSLALRTEALSVFLASLGLDLSICVRRGEIRELEISVPWKNIWSGTSVISLRGLRVEAVPADSSVSMMDEASNLQRRKRARLAADEAMREAKRQAILAMNDSSKQDSNTSSSSWYQRLLARVLSRIQVDISDIVVKYLVDEGNNFRIASYFCLKFMSVVSADRNWEPNWGDDEDGPIVYKIVKLEDFSFYIGKDVLTDAIVFEECEGANVNSEKNQKCRLFGPFSATLQAKLRNPVEDMKEHQSIPIAVLYLCIHSIECFLDRLQYVTMIKLLETLFQEANKPSSPREKWKWIVEKVFPGLVRRVQQEQNFQAEIMRLRRLRMLEYLELREKYLVQLHSKMKQDSKAKDLTYPKRLEELEDIMELDEILLYRDILDEKLNDGSQSAPDHLQEETSNQGWLQWMSSYFTSKKDEPKHSLTSSESLKTAEEGPSDYFPVEENNSFEAKASDVSEKENEDSTLFRADVVIKKAIFVVCDNGVDEAKRSFAKMQLEGLSFGFEKRFSGSIRLDLVFSSFSIADCRKGEETMLVSQKDKEEESISVSSRMDIVEFALRDQVDFLLQDPFAGDVDALRGTLGVFKVEVSEKEEEEASNCIFGRFGGMKVFIIDQSFFKTLFAIFEPPKKKTLLIQSVSLHAKQSVAEIRKYLESRLYERKKRFKIKLFIRGPSVLLGSSTRSDGLWLNLNALKLTDCSHTELESSQSIVYSSIDEMSSIFGFYSMELNELSVKYMDTLNELDSSYTVVFKLERTTLYFVTLLNAILASNFNQLPAFLKDTPYVPLTCLLGELPRLDFCVVPSMFVFLEHLLRDGWLIDENKKEEQIEPGELSTTVATDATVPASSFQVSEESFTDRRVELLSYFTCQVKIPQLNLSVGTRSGGIGLRATWLRLSSQLSFLFEKKRFLFSFEEFSLKQLFSKQLQEPLFLCSCYESPFHSERNRFAFLIDAQFPRHAKEDSIYVGVAPVRIIMEPEVYAEVGKLGYHELFSKESSTSRCDGHQSATKEPDSAKRKLSFELSLQAVTFEMKRNLLSFATFSIAKVDGFLNYIDQYGVEGQGCFDNIAVCNMTSRLDVLKRTLNISLPDCRGQWKLRTLVNAVSCNDCQNFMSIPQLEITTESTQFIFLSSFWTELKAQVTKTMDNLVPSKKMDAATSTREHPKYAPFLFWMTCNIFELDIPRSSSCEDTVRLVARDFHLKNKLQIAVNYNVGFSITTGSVDGMLHQMTSDSAIAANKEPFCEPFLVNAILEFDIDTASCFDVNTSDATEPPPDVFIRMKSVRHTSFHVSEVQYTTLCHILYGNLSEDIDKSNIENVMRHRKSEDSDLSSSPENMLPGEWLLPHRSPSKIPVGYRAILEFPQLSLSLASGGSEGETKYAIADVDFHGMSFFIDYYDDGRLSVEASALHGTMLDRRPSSLYGTTLAVPYSELQQNDSRQPLMVMKYYGWPESASVYSFSFSSLKFFVVSDFIRAVYRLSVPFTNVHFDPWLLRSESLEESTRVFNQPYYGKQITVVFSNCRFYFPSEFSRSDSHALVLGGDFVSKYDISSDESGIYRFIGKNTHVLLGLISEPDLLKAIYPFEVTIDYSFGPDLNVLRVNTESILCRLGIHDAPIVFSVLWKLFAADAERSSAKQIGTVSIDAQKRSENYLSGYDASKVPIDFQCNVQGVRLVALEECKNSCVPVLEARIDKIQGTFRDFLCGQVKFEVAVFLFHEKKGWWEPFIERWPCSVHFSVGSKNALVFELMSEHRLNINSTQVAVEGSLKAVESFRHLVQHIQHSELYCINNSYKVSKGRPSVAAFVVHNASGVPISLTFPFDSSRYVCWEGEEKEVDIRTDELIRALTAVSSQDTDINQIEFFNSCTIQVPGYEVVTLSASEYGVHLVSLHSIDPNAAHSSFNSPMNEGKQQPDRMNDAIAVWDVSMKDGCPYCTLRSRYRLLNKTCIKVEVTYGRSSQVHGILPGDAWSPPLGSEYEPIFIRPCINGGIHFDGEDFASDSDKRVFSWSNALESFHEFWRKATAISREERKMSRKWSLENYTAEEFVRHMEKFVSLVCCAAELEESSVSSTFLDEFYFLLFPRVDEKRPFGWENGWLDLEIHPPLTIQNGLPREVAFRLKKPKGRGSRIFHASEQDVFGVLEGILEPLQSVEVYSLSHEISENTLSLRYDNLSRPCRGKPNYEGFMKRADSPDWGQSVPLQPNNRVELFSFSGDSLLPKGLNLRSQKVFARLDWADDERRVGHHFKIFAEYWIRNKSNSAINVRVVSNDAVSFFSLAPCPPGEPVDPFVVFDGNEVAFAVAGHDNYIPLMEPLSSVDKPLELQLQEGNYVLDVRPGKGSFGQSLVATIRDCIRIENCTNFLFQWCQSYSMKANKKEDTTTIMGVDEDLVHDIPPGKMVAIHWDFNDRERLLCLRRTQDRYCREWQWSRPFSPEYHGDVFLKMYSPKRHEQYIPVIRIQSPIGGSRKIVILEEDRRYPPYQIVNLCRTRAIAFHQVGTNQDFPPWLVRPGRTSRYAWDDPCGMECKKKLLAVEVVETSPESSSSPNVTTTELTAMRYPEFSISIDIVSRKFNKQVLPKGPALLYAVTVSGPTKVVTFLDEGTVDIDDPLVVLSKLYPASTKSISSPSSADSFSSFVEESKSNSQQDMNYERTVVSKKSDEGVIDRAWHFSISLNAVGVSFIDSTPVELAYLTLTDLRFDYQKTADYQMYDLSIGDLQLDNQLPNAPWPVIAWPSERKSSSEASANDGVASSTTDSSNRTPTFQATIEKSPKTFPGIQAFTGVYFALQRLNISLDEYFLRRCWPFLQVLLRMDSSSQEECLQGEDEEEKEDRDRNMDANSIVFRERLYIEWLLFGPVQLIVSFSSAPSTAARYGAYRRLIRVLLATVGNVEGAEFRFNALELHHVFDTESHLRGLIGEYYMTQVLGQRLKLISSNSLLGNPAALFDSIALGAKDFFVEPSKAVGGRDFIMRVDRGSRSLVTHTVGGLLNSINQIPRSLSVGLATAVGNREYLAEREMKRSHQPTSAVGGFVQGAKYFGEGISKGVSGVFRDPYQGLKREGASGFFKGLGKGLVGGLVHPVTGMLDLIAEPAAGLRNMAVGGLQQGALPMRPPRAIGSLKQLQSYDVHAATGKAILHAVNRNSDDDHEELLYWVDLDNLFQYTPGKATSDEKSPEWQLAAIVTLFTRSGRRGKALAKELLAVKVAEALDQGRVVPVAGNFRGRAALLTSRRFMITTFDGKVLWQRKLRHVVDARITQSVRGTPALALCVLSNRTEQGYIWERIDCPSSSTVESLRRVILRNIRFVNAASSSMHYASSRSSASMLSKGSESDEDSSQVGSRSEVGDSLLESEQETSADMLGDIFDQVSSLDENMSSGTTPNVPQRSISPDSRRGTPSQPTSGSVNASQSTYYQLSVRKVSVQPSSDVIQKEIDKCIAFPSNRNQSCKRSLRLVIANALESPLYLVDANLISGIWCQEPVSAIPSQSARICEVECSKGFMKGIEGSIVFAFHDSATETPYWLTVQFMHTFLTSSKVSVKVPRGIKYRVVEGSSEHSTCVVTFARDDNLHPRKELQDSVSSPVEEQRKAYVNSSPMKTSESNVSISDETIVQLATMGFDPENAYRALQLTNNNVSDAIQLLLEWNDS</sequence>
<dbReference type="InterPro" id="IPR015940">
    <property type="entry name" value="UBA"/>
</dbReference>
<feature type="compositionally biased region" description="Low complexity" evidence="4">
    <location>
        <begin position="3337"/>
        <end position="3348"/>
    </location>
</feature>
<keyword evidence="7" id="KW-1185">Reference proteome</keyword>
<evidence type="ECO:0000256" key="4">
    <source>
        <dbReference type="SAM" id="MobiDB-lite"/>
    </source>
</evidence>
<feature type="compositionally biased region" description="Polar residues" evidence="4">
    <location>
        <begin position="2763"/>
        <end position="2783"/>
    </location>
</feature>
<feature type="domain" description="UBA" evidence="5">
    <location>
        <begin position="3622"/>
        <end position="3662"/>
    </location>
</feature>
<dbReference type="PROSITE" id="PS50030">
    <property type="entry name" value="UBA"/>
    <property type="match status" value="1"/>
</dbReference>
<evidence type="ECO:0000259" key="5">
    <source>
        <dbReference type="PROSITE" id="PS50030"/>
    </source>
</evidence>
<evidence type="ECO:0000313" key="6">
    <source>
        <dbReference type="EMBL" id="KAK4524464.1"/>
    </source>
</evidence>
<dbReference type="EMBL" id="JANCYU010000023">
    <property type="protein sequence ID" value="KAK4524464.1"/>
    <property type="molecule type" value="Genomic_DNA"/>
</dbReference>
<dbReference type="PANTHER" id="PTHR16166">
    <property type="entry name" value="VACUOLAR PROTEIN SORTING-ASSOCIATED PROTEIN VPS13"/>
    <property type="match status" value="1"/>
</dbReference>
<dbReference type="Gene3D" id="2.60.270.50">
    <property type="match status" value="1"/>
</dbReference>
<feature type="region of interest" description="Disordered" evidence="4">
    <location>
        <begin position="3390"/>
        <end position="3426"/>
    </location>
</feature>
<feature type="region of interest" description="Disordered" evidence="4">
    <location>
        <begin position="448"/>
        <end position="475"/>
    </location>
</feature>
<feature type="region of interest" description="Disordered" evidence="4">
    <location>
        <begin position="3337"/>
        <end position="3372"/>
    </location>
</feature>
<dbReference type="PANTHER" id="PTHR16166:SF93">
    <property type="entry name" value="INTERMEMBRANE LIPID TRANSFER PROTEIN VPS13"/>
    <property type="match status" value="1"/>
</dbReference>
<organism evidence="6 7">
    <name type="scientific">Galdieria yellowstonensis</name>
    <dbReference type="NCBI Taxonomy" id="3028027"/>
    <lineage>
        <taxon>Eukaryota</taxon>
        <taxon>Rhodophyta</taxon>
        <taxon>Bangiophyceae</taxon>
        <taxon>Galdieriales</taxon>
        <taxon>Galdieriaceae</taxon>
        <taxon>Galdieria</taxon>
    </lineage>
</organism>
<evidence type="ECO:0000313" key="7">
    <source>
        <dbReference type="Proteomes" id="UP001300502"/>
    </source>
</evidence>
<protein>
    <recommendedName>
        <fullName evidence="5">UBA domain-containing protein</fullName>
    </recommendedName>
</protein>
<feature type="region of interest" description="Disordered" evidence="4">
    <location>
        <begin position="3591"/>
        <end position="3620"/>
    </location>
</feature>
<dbReference type="GO" id="GO:0045053">
    <property type="term" value="P:protein retention in Golgi apparatus"/>
    <property type="evidence" value="ECO:0007669"/>
    <property type="project" value="TreeGrafter"/>
</dbReference>